<organism evidence="1">
    <name type="scientific">Spirodela intermedia</name>
    <name type="common">Intermediate duckweed</name>
    <dbReference type="NCBI Taxonomy" id="51605"/>
    <lineage>
        <taxon>Eukaryota</taxon>
        <taxon>Viridiplantae</taxon>
        <taxon>Streptophyta</taxon>
        <taxon>Embryophyta</taxon>
        <taxon>Tracheophyta</taxon>
        <taxon>Spermatophyta</taxon>
        <taxon>Magnoliopsida</taxon>
        <taxon>Liliopsida</taxon>
        <taxon>Araceae</taxon>
        <taxon>Lemnoideae</taxon>
        <taxon>Spirodela</taxon>
    </lineage>
</organism>
<proteinExistence type="predicted"/>
<sequence length="46" mass="4996">MALSLCSMEDPSVVSIQLSCVPVETSEFPMVLSNFINSLTTSNYLP</sequence>
<protein>
    <submittedName>
        <fullName evidence="1">Uncharacterized protein</fullName>
    </submittedName>
</protein>
<name>A0A7I8JN82_SPIIN</name>
<dbReference type="AlphaFoldDB" id="A0A7I8JN82"/>
<dbReference type="Proteomes" id="UP001189122">
    <property type="component" value="Unassembled WGS sequence"/>
</dbReference>
<dbReference type="EMBL" id="LR743601">
    <property type="protein sequence ID" value="CAA2631800.1"/>
    <property type="molecule type" value="Genomic_DNA"/>
</dbReference>
<accession>A0A7I8JN82</accession>
<reference evidence="1 2" key="1">
    <citation type="submission" date="2019-12" db="EMBL/GenBank/DDBJ databases">
        <authorList>
            <person name="Scholz U."/>
            <person name="Mascher M."/>
            <person name="Fiebig A."/>
        </authorList>
    </citation>
    <scope>NUCLEOTIDE SEQUENCE</scope>
</reference>
<gene>
    <name evidence="1" type="ORF">SI7747_14017448</name>
</gene>
<keyword evidence="2" id="KW-1185">Reference proteome</keyword>
<dbReference type="EMBL" id="CACRZD030000014">
    <property type="protein sequence ID" value="CAA6671043.1"/>
    <property type="molecule type" value="Genomic_DNA"/>
</dbReference>
<evidence type="ECO:0000313" key="2">
    <source>
        <dbReference type="Proteomes" id="UP001189122"/>
    </source>
</evidence>
<evidence type="ECO:0000313" key="1">
    <source>
        <dbReference type="EMBL" id="CAA2631800.1"/>
    </source>
</evidence>